<evidence type="ECO:0000256" key="2">
    <source>
        <dbReference type="ARBA" id="ARBA00022670"/>
    </source>
</evidence>
<dbReference type="AlphaFoldDB" id="A0A6J4RL12"/>
<evidence type="ECO:0000259" key="6">
    <source>
        <dbReference type="PROSITE" id="PS50106"/>
    </source>
</evidence>
<feature type="transmembrane region" description="Helical" evidence="5">
    <location>
        <begin position="67"/>
        <end position="89"/>
    </location>
</feature>
<organism evidence="7">
    <name type="scientific">uncultured Solirubrobacteraceae bacterium</name>
    <dbReference type="NCBI Taxonomy" id="1162706"/>
    <lineage>
        <taxon>Bacteria</taxon>
        <taxon>Bacillati</taxon>
        <taxon>Actinomycetota</taxon>
        <taxon>Thermoleophilia</taxon>
        <taxon>Solirubrobacterales</taxon>
        <taxon>Solirubrobacteraceae</taxon>
        <taxon>environmental samples</taxon>
    </lineage>
</organism>
<feature type="region of interest" description="Disordered" evidence="4">
    <location>
        <begin position="1"/>
        <end position="63"/>
    </location>
</feature>
<dbReference type="PANTHER" id="PTHR43343:SF3">
    <property type="entry name" value="PROTEASE DO-LIKE 8, CHLOROPLASTIC"/>
    <property type="match status" value="1"/>
</dbReference>
<gene>
    <name evidence="7" type="ORF">AVDCRST_MAG85-345</name>
</gene>
<evidence type="ECO:0000256" key="5">
    <source>
        <dbReference type="SAM" id="Phobius"/>
    </source>
</evidence>
<evidence type="ECO:0000256" key="4">
    <source>
        <dbReference type="SAM" id="MobiDB-lite"/>
    </source>
</evidence>
<dbReference type="Pfam" id="PF13365">
    <property type="entry name" value="Trypsin_2"/>
    <property type="match status" value="1"/>
</dbReference>
<dbReference type="PRINTS" id="PR00834">
    <property type="entry name" value="PROTEASES2C"/>
</dbReference>
<protein>
    <recommendedName>
        <fullName evidence="6">PDZ domain-containing protein</fullName>
    </recommendedName>
</protein>
<dbReference type="InterPro" id="IPR051201">
    <property type="entry name" value="Chloro_Bact_Ser_Proteases"/>
</dbReference>
<dbReference type="PANTHER" id="PTHR43343">
    <property type="entry name" value="PEPTIDASE S12"/>
    <property type="match status" value="1"/>
</dbReference>
<evidence type="ECO:0000313" key="7">
    <source>
        <dbReference type="EMBL" id="CAA9476298.1"/>
    </source>
</evidence>
<feature type="compositionally biased region" description="Pro residues" evidence="4">
    <location>
        <begin position="27"/>
        <end position="46"/>
    </location>
</feature>
<dbReference type="EMBL" id="CADCVT010000039">
    <property type="protein sequence ID" value="CAA9476298.1"/>
    <property type="molecule type" value="Genomic_DNA"/>
</dbReference>
<dbReference type="InterPro" id="IPR001478">
    <property type="entry name" value="PDZ"/>
</dbReference>
<dbReference type="SUPFAM" id="SSF50494">
    <property type="entry name" value="Trypsin-like serine proteases"/>
    <property type="match status" value="1"/>
</dbReference>
<evidence type="ECO:0000256" key="1">
    <source>
        <dbReference type="ARBA" id="ARBA00010541"/>
    </source>
</evidence>
<dbReference type="SMART" id="SM00228">
    <property type="entry name" value="PDZ"/>
    <property type="match status" value="1"/>
</dbReference>
<keyword evidence="3" id="KW-0378">Hydrolase</keyword>
<keyword evidence="5" id="KW-1133">Transmembrane helix</keyword>
<name>A0A6J4RL12_9ACTN</name>
<dbReference type="GO" id="GO:0004252">
    <property type="term" value="F:serine-type endopeptidase activity"/>
    <property type="evidence" value="ECO:0007669"/>
    <property type="project" value="InterPro"/>
</dbReference>
<keyword evidence="2" id="KW-0645">Protease</keyword>
<evidence type="ECO:0000256" key="3">
    <source>
        <dbReference type="ARBA" id="ARBA00022801"/>
    </source>
</evidence>
<reference evidence="7" key="1">
    <citation type="submission" date="2020-02" db="EMBL/GenBank/DDBJ databases">
        <authorList>
            <person name="Meier V. D."/>
        </authorList>
    </citation>
    <scope>NUCLEOTIDE SEQUENCE</scope>
    <source>
        <strain evidence="7">AVDCRST_MAG85</strain>
    </source>
</reference>
<dbReference type="GO" id="GO:0006508">
    <property type="term" value="P:proteolysis"/>
    <property type="evidence" value="ECO:0007669"/>
    <property type="project" value="UniProtKB-KW"/>
</dbReference>
<keyword evidence="5" id="KW-0812">Transmembrane</keyword>
<dbReference type="PROSITE" id="PS50106">
    <property type="entry name" value="PDZ"/>
    <property type="match status" value="1"/>
</dbReference>
<dbReference type="InterPro" id="IPR036034">
    <property type="entry name" value="PDZ_sf"/>
</dbReference>
<dbReference type="Gene3D" id="2.30.42.10">
    <property type="match status" value="1"/>
</dbReference>
<dbReference type="SUPFAM" id="SSF50156">
    <property type="entry name" value="PDZ domain-like"/>
    <property type="match status" value="1"/>
</dbReference>
<keyword evidence="5" id="KW-0472">Membrane</keyword>
<sequence>MPDETERKRYRRGPAPGHLWSGVYDPSAPPPVADAPPAPPRPPAPPAASLDEDAGRAPRRPAAGRRALAAGVVTGVLVTGGAIGAVTLLDGDDGAGAQKAAAPPPIAATAGANAQSQVGKIYAAAGPAVASIQRGSGSGTGFLIDSDGTLVTNAHVVGEASTVQVQLGEKGRSINARVVGTDTGTDLAVLKVEPGSVNGIKPLGFADSKGVRVGDLAVAIGNPLGLPQTATAGIVSGLGRDIQAPDGFRIDEVIQTDAPINPGNSGGPLLDRRGRVIGVNSQIATAGGAGGNIGIGFAVPSNTAREIVPQLENGASIERPWVGVSTSPATSGAGAEVQETVEGSPARRAGLSQGDVITKVDGRTVEKPEDVAAAIEGKKPGDRISIEVRRAGQSSTFDVTLDERPAQTDTGR</sequence>
<dbReference type="InterPro" id="IPR043504">
    <property type="entry name" value="Peptidase_S1_PA_chymotrypsin"/>
</dbReference>
<feature type="region of interest" description="Disordered" evidence="4">
    <location>
        <begin position="393"/>
        <end position="412"/>
    </location>
</feature>
<feature type="domain" description="PDZ" evidence="6">
    <location>
        <begin position="308"/>
        <end position="392"/>
    </location>
</feature>
<dbReference type="Gene3D" id="2.40.10.10">
    <property type="entry name" value="Trypsin-like serine proteases"/>
    <property type="match status" value="2"/>
</dbReference>
<accession>A0A6J4RL12</accession>
<dbReference type="Pfam" id="PF13180">
    <property type="entry name" value="PDZ_2"/>
    <property type="match status" value="1"/>
</dbReference>
<dbReference type="InterPro" id="IPR009003">
    <property type="entry name" value="Peptidase_S1_PA"/>
</dbReference>
<proteinExistence type="inferred from homology"/>
<feature type="compositionally biased region" description="Basic and acidic residues" evidence="4">
    <location>
        <begin position="401"/>
        <end position="412"/>
    </location>
</feature>
<dbReference type="InterPro" id="IPR001940">
    <property type="entry name" value="Peptidase_S1C"/>
</dbReference>
<comment type="similarity">
    <text evidence="1">Belongs to the peptidase S1C family.</text>
</comment>